<keyword evidence="5" id="KW-0133">Cell shape</keyword>
<sequence>MKLPKSKQGRSKQNKSHIPFRLNFLFFIVFLLFAALLAQLAYLQILNGASFEATVNSTDTTTETKNVQRGMVYDSTGKVLVGNNSSRAITYTKGSGVLSPDLYKIANNLVTYVSIDTKKLTDRNAADYYLADKKHLSTVTAAIKKEKNLTNADINKLASADFNAMAVDYVVQNNIDSLNDKEKEAAVVFAKMTGAYSLSTVYLKTTDVSDTEMAEVGEHLSGMNGIKIGTNWSRSYPNGKSMNSIIGNVTSESTGLPSDNIETLMAEGYSRNDSVGQSYLEKQYEDVLKGTKSQTKVEVANSKIVKQAQEYSGEKGDNLVLNINAEFQAEVQKIMNDSVKSIAGSNPYNPGAYAVVMNPNTGAVYAMAGVNRNIKTGKVTDDALGSINQVFTMGSVVKGATVMGAMMDGVITPSSNTITDEPIRLAGTAPKSSWFNTSGSANMTLSASDALMVSSNSYMMQLAMREGGFKYSSGSSLDMANSIFPKMRGYFNQFGLGIKTGVDLPGESTGFEGVANQENIGKALDLSFGNYDSYTTIQLAQYMATMANGGTRLQPQIVKAIRSTNEDGSLGSVKTEMTPNILSTVNATKSQFDVVQSGFYKVVHGSNSLRTGGMMSDATPSISAKTGTAQTFYGTAETEALSLASYAPSNKPKVVVALVFPGMANNTGSGINSQAAVKIYSAFWKMVESSDK</sequence>
<evidence type="ECO:0000256" key="10">
    <source>
        <dbReference type="SAM" id="Phobius"/>
    </source>
</evidence>
<dbReference type="OrthoDB" id="9770103at2"/>
<evidence type="ECO:0000256" key="1">
    <source>
        <dbReference type="ARBA" id="ARBA00004162"/>
    </source>
</evidence>
<name>A0A0R1HIK8_9LACO</name>
<dbReference type="PANTHER" id="PTHR30627">
    <property type="entry name" value="PEPTIDOGLYCAN D,D-TRANSPEPTIDASE"/>
    <property type="match status" value="1"/>
</dbReference>
<keyword evidence="4 10" id="KW-0812">Transmembrane</keyword>
<dbReference type="PANTHER" id="PTHR30627:SF2">
    <property type="entry name" value="PEPTIDOGLYCAN D,D-TRANSPEPTIDASE MRDA"/>
    <property type="match status" value="1"/>
</dbReference>
<keyword evidence="6" id="KW-0573">Peptidoglycan synthesis</keyword>
<evidence type="ECO:0000256" key="3">
    <source>
        <dbReference type="ARBA" id="ARBA00022475"/>
    </source>
</evidence>
<comment type="similarity">
    <text evidence="2">Belongs to the transpeptidase family.</text>
</comment>
<comment type="subcellular location">
    <subcellularLocation>
        <location evidence="1">Cell membrane</location>
        <topology evidence="1">Single-pass membrane protein</topology>
    </subcellularLocation>
</comment>
<evidence type="ECO:0000256" key="7">
    <source>
        <dbReference type="ARBA" id="ARBA00022989"/>
    </source>
</evidence>
<feature type="domain" description="Penicillin-binding protein dimerisation" evidence="12">
    <location>
        <begin position="65"/>
        <end position="301"/>
    </location>
</feature>
<organism evidence="13 14">
    <name type="scientific">Dellaglioa algida DSM 15638</name>
    <dbReference type="NCBI Taxonomy" id="1423719"/>
    <lineage>
        <taxon>Bacteria</taxon>
        <taxon>Bacillati</taxon>
        <taxon>Bacillota</taxon>
        <taxon>Bacilli</taxon>
        <taxon>Lactobacillales</taxon>
        <taxon>Lactobacillaceae</taxon>
        <taxon>Dellaglioa</taxon>
    </lineage>
</organism>
<dbReference type="Gene3D" id="3.90.1310.10">
    <property type="entry name" value="Penicillin-binding protein 2a (Domain 2)"/>
    <property type="match status" value="1"/>
</dbReference>
<feature type="transmembrane region" description="Helical" evidence="10">
    <location>
        <begin position="20"/>
        <end position="42"/>
    </location>
</feature>
<comment type="caution">
    <text evidence="13">The sequence shown here is derived from an EMBL/GenBank/DDBJ whole genome shotgun (WGS) entry which is preliminary data.</text>
</comment>
<gene>
    <name evidence="13" type="ORF">FC66_GL000085</name>
</gene>
<reference evidence="13 14" key="1">
    <citation type="journal article" date="2015" name="Genome Announc.">
        <title>Expanding the biotechnology potential of lactobacilli through comparative genomics of 213 strains and associated genera.</title>
        <authorList>
            <person name="Sun Z."/>
            <person name="Harris H.M."/>
            <person name="McCann A."/>
            <person name="Guo C."/>
            <person name="Argimon S."/>
            <person name="Zhang W."/>
            <person name="Yang X."/>
            <person name="Jeffery I.B."/>
            <person name="Cooney J.C."/>
            <person name="Kagawa T.F."/>
            <person name="Liu W."/>
            <person name="Song Y."/>
            <person name="Salvetti E."/>
            <person name="Wrobel A."/>
            <person name="Rasinkangas P."/>
            <person name="Parkhill J."/>
            <person name="Rea M.C."/>
            <person name="O'Sullivan O."/>
            <person name="Ritari J."/>
            <person name="Douillard F.P."/>
            <person name="Paul Ross R."/>
            <person name="Yang R."/>
            <person name="Briner A.E."/>
            <person name="Felis G.E."/>
            <person name="de Vos W.M."/>
            <person name="Barrangou R."/>
            <person name="Klaenhammer T.R."/>
            <person name="Caufield P.W."/>
            <person name="Cui Y."/>
            <person name="Zhang H."/>
            <person name="O'Toole P.W."/>
        </authorList>
    </citation>
    <scope>NUCLEOTIDE SEQUENCE [LARGE SCALE GENOMIC DNA]</scope>
    <source>
        <strain evidence="13 14">DSM 15638</strain>
    </source>
</reference>
<evidence type="ECO:0000256" key="2">
    <source>
        <dbReference type="ARBA" id="ARBA00007171"/>
    </source>
</evidence>
<evidence type="ECO:0000259" key="11">
    <source>
        <dbReference type="Pfam" id="PF00905"/>
    </source>
</evidence>
<dbReference type="Gene3D" id="3.40.710.10">
    <property type="entry name" value="DD-peptidase/beta-lactamase superfamily"/>
    <property type="match status" value="1"/>
</dbReference>
<proteinExistence type="inferred from homology"/>
<keyword evidence="9" id="KW-0961">Cell wall biogenesis/degradation</keyword>
<protein>
    <submittedName>
        <fullName evidence="13">Penicillin-binding protein</fullName>
    </submittedName>
</protein>
<dbReference type="AlphaFoldDB" id="A0A0R1HIK8"/>
<feature type="domain" description="Penicillin-binding protein transpeptidase" evidence="11">
    <location>
        <begin position="353"/>
        <end position="679"/>
    </location>
</feature>
<dbReference type="GO" id="GO:0071555">
    <property type="term" value="P:cell wall organization"/>
    <property type="evidence" value="ECO:0007669"/>
    <property type="project" value="UniProtKB-KW"/>
</dbReference>
<dbReference type="Proteomes" id="UP000051450">
    <property type="component" value="Unassembled WGS sequence"/>
</dbReference>
<dbReference type="Pfam" id="PF00905">
    <property type="entry name" value="Transpeptidase"/>
    <property type="match status" value="1"/>
</dbReference>
<evidence type="ECO:0000313" key="14">
    <source>
        <dbReference type="Proteomes" id="UP000051450"/>
    </source>
</evidence>
<dbReference type="Pfam" id="PF03717">
    <property type="entry name" value="PBP_dimer"/>
    <property type="match status" value="1"/>
</dbReference>
<evidence type="ECO:0000259" key="12">
    <source>
        <dbReference type="Pfam" id="PF03717"/>
    </source>
</evidence>
<dbReference type="InterPro" id="IPR050515">
    <property type="entry name" value="Beta-lactam/transpept"/>
</dbReference>
<dbReference type="GO" id="GO:0071972">
    <property type="term" value="F:peptidoglycan L,D-transpeptidase activity"/>
    <property type="evidence" value="ECO:0007669"/>
    <property type="project" value="TreeGrafter"/>
</dbReference>
<dbReference type="SUPFAM" id="SSF56601">
    <property type="entry name" value="beta-lactamase/transpeptidase-like"/>
    <property type="match status" value="1"/>
</dbReference>
<keyword evidence="14" id="KW-1185">Reference proteome</keyword>
<evidence type="ECO:0000256" key="6">
    <source>
        <dbReference type="ARBA" id="ARBA00022984"/>
    </source>
</evidence>
<dbReference type="InterPro" id="IPR012338">
    <property type="entry name" value="Beta-lactam/transpept-like"/>
</dbReference>
<evidence type="ECO:0000256" key="9">
    <source>
        <dbReference type="ARBA" id="ARBA00023316"/>
    </source>
</evidence>
<dbReference type="STRING" id="1423719.FC66_GL000085"/>
<dbReference type="GO" id="GO:0008658">
    <property type="term" value="F:penicillin binding"/>
    <property type="evidence" value="ECO:0007669"/>
    <property type="project" value="InterPro"/>
</dbReference>
<keyword evidence="8 10" id="KW-0472">Membrane</keyword>
<dbReference type="InterPro" id="IPR005311">
    <property type="entry name" value="PBP_dimer"/>
</dbReference>
<dbReference type="RefSeq" id="WP_057973408.1">
    <property type="nucleotide sequence ID" value="NZ_AZDI01000001.1"/>
</dbReference>
<keyword evidence="7 10" id="KW-1133">Transmembrane helix</keyword>
<dbReference type="Gene3D" id="1.10.10.1230">
    <property type="entry name" value="Penicillin-binding protein, N-terminal non-catalytic domain, head sub-domain"/>
    <property type="match status" value="1"/>
</dbReference>
<dbReference type="EMBL" id="AZDI01000001">
    <property type="protein sequence ID" value="KRK46462.1"/>
    <property type="molecule type" value="Genomic_DNA"/>
</dbReference>
<dbReference type="SUPFAM" id="SSF56519">
    <property type="entry name" value="Penicillin binding protein dimerisation domain"/>
    <property type="match status" value="1"/>
</dbReference>
<dbReference type="GO" id="GO:0008360">
    <property type="term" value="P:regulation of cell shape"/>
    <property type="evidence" value="ECO:0007669"/>
    <property type="project" value="UniProtKB-KW"/>
</dbReference>
<evidence type="ECO:0000256" key="5">
    <source>
        <dbReference type="ARBA" id="ARBA00022960"/>
    </source>
</evidence>
<dbReference type="InterPro" id="IPR036138">
    <property type="entry name" value="PBP_dimer_sf"/>
</dbReference>
<evidence type="ECO:0000256" key="4">
    <source>
        <dbReference type="ARBA" id="ARBA00022692"/>
    </source>
</evidence>
<dbReference type="GO" id="GO:0005886">
    <property type="term" value="C:plasma membrane"/>
    <property type="evidence" value="ECO:0007669"/>
    <property type="project" value="UniProtKB-SubCell"/>
</dbReference>
<evidence type="ECO:0000256" key="8">
    <source>
        <dbReference type="ARBA" id="ARBA00023136"/>
    </source>
</evidence>
<keyword evidence="3" id="KW-1003">Cell membrane</keyword>
<dbReference type="PATRIC" id="fig|1423719.4.peg.84"/>
<dbReference type="GO" id="GO:0009252">
    <property type="term" value="P:peptidoglycan biosynthetic process"/>
    <property type="evidence" value="ECO:0007669"/>
    <property type="project" value="UniProtKB-KW"/>
</dbReference>
<dbReference type="InterPro" id="IPR001460">
    <property type="entry name" value="PCN-bd_Tpept"/>
</dbReference>
<evidence type="ECO:0000313" key="13">
    <source>
        <dbReference type="EMBL" id="KRK46462.1"/>
    </source>
</evidence>
<accession>A0A0R1HIK8</accession>